<dbReference type="InterPro" id="IPR047964">
    <property type="entry name" value="EFR1-like"/>
</dbReference>
<keyword evidence="1" id="KW-0479">Metal-binding</keyword>
<evidence type="ECO:0000256" key="1">
    <source>
        <dbReference type="ARBA" id="ARBA00022723"/>
    </source>
</evidence>
<dbReference type="GO" id="GO:0051536">
    <property type="term" value="F:iron-sulfur cluster binding"/>
    <property type="evidence" value="ECO:0007669"/>
    <property type="project" value="UniProtKB-KW"/>
</dbReference>
<name>A0A7D6VNW5_9CLOT</name>
<protein>
    <submittedName>
        <fullName evidence="5">4Fe-4S binding protein</fullName>
    </submittedName>
</protein>
<dbReference type="NCBIfam" id="NF038196">
    <property type="entry name" value="ferrodoxin_EFR1"/>
    <property type="match status" value="1"/>
</dbReference>
<dbReference type="InterPro" id="IPR029039">
    <property type="entry name" value="Flavoprotein-like_sf"/>
</dbReference>
<feature type="domain" description="4Fe-4S ferredoxin-type" evidence="4">
    <location>
        <begin position="187"/>
        <end position="215"/>
    </location>
</feature>
<dbReference type="Gene3D" id="3.30.70.20">
    <property type="match status" value="1"/>
</dbReference>
<dbReference type="InterPro" id="IPR017896">
    <property type="entry name" value="4Fe4S_Fe-S-bd"/>
</dbReference>
<dbReference type="PROSITE" id="PS00198">
    <property type="entry name" value="4FE4S_FER_1"/>
    <property type="match status" value="2"/>
</dbReference>
<dbReference type="Pfam" id="PF13187">
    <property type="entry name" value="Fer4_9"/>
    <property type="match status" value="1"/>
</dbReference>
<proteinExistence type="predicted"/>
<dbReference type="SUPFAM" id="SSF54862">
    <property type="entry name" value="4Fe-4S ferredoxins"/>
    <property type="match status" value="1"/>
</dbReference>
<dbReference type="GO" id="GO:0046872">
    <property type="term" value="F:metal ion binding"/>
    <property type="evidence" value="ECO:0007669"/>
    <property type="project" value="UniProtKB-KW"/>
</dbReference>
<dbReference type="InterPro" id="IPR017900">
    <property type="entry name" value="4Fe4S_Fe_S_CS"/>
</dbReference>
<accession>A0A7D6VNW5</accession>
<keyword evidence="3" id="KW-0411">Iron-sulfur</keyword>
<dbReference type="PROSITE" id="PS51379">
    <property type="entry name" value="4FE4S_FER_2"/>
    <property type="match status" value="2"/>
</dbReference>
<organism evidence="5 6">
    <name type="scientific">Clostridium intestinale</name>
    <dbReference type="NCBI Taxonomy" id="36845"/>
    <lineage>
        <taxon>Bacteria</taxon>
        <taxon>Bacillati</taxon>
        <taxon>Bacillota</taxon>
        <taxon>Clostridia</taxon>
        <taxon>Eubacteriales</taxon>
        <taxon>Clostridiaceae</taxon>
        <taxon>Clostridium</taxon>
    </lineage>
</organism>
<dbReference type="EMBL" id="CP059378">
    <property type="protein sequence ID" value="QLY79416.1"/>
    <property type="molecule type" value="Genomic_DNA"/>
</dbReference>
<dbReference type="InterPro" id="IPR026816">
    <property type="entry name" value="Flavodoxin_dom"/>
</dbReference>
<reference evidence="5 6" key="1">
    <citation type="submission" date="2020-07" db="EMBL/GenBank/DDBJ databases">
        <title>Electron transfer.</title>
        <authorList>
            <person name="Huang L."/>
            <person name="Liu X."/>
            <person name="Zhou S."/>
        </authorList>
    </citation>
    <scope>NUCLEOTIDE SEQUENCE [LARGE SCALE GENOMIC DNA]</scope>
    <source>
        <strain evidence="5 6">Lx1</strain>
    </source>
</reference>
<evidence type="ECO:0000313" key="6">
    <source>
        <dbReference type="Proteomes" id="UP000512286"/>
    </source>
</evidence>
<dbReference type="KEGG" id="cint:HZF06_20635"/>
<evidence type="ECO:0000313" key="5">
    <source>
        <dbReference type="EMBL" id="QLY79416.1"/>
    </source>
</evidence>
<dbReference type="Pfam" id="PF12724">
    <property type="entry name" value="Flavodoxin_5"/>
    <property type="match status" value="1"/>
</dbReference>
<dbReference type="RefSeq" id="WP_181601564.1">
    <property type="nucleotide sequence ID" value="NZ_CP059378.1"/>
</dbReference>
<dbReference type="AlphaFoldDB" id="A0A7D6VNW5"/>
<sequence length="265" mass="30807">MGRKEMNTIIYYFTGTGNSLYIARETACYLGDCEIVPMAKLINEECIECNYDKVGIIFPIYYGGLPKIVLEFMNKLKVKENTYVFAISTKGGTEGIPMKQIDSILKKQNNKLSFSHYVTMPDNYIKIYKVKDDEYIKNLIEKEKRILLRELNLVKDNKIKPIKKGLYYYTISPLYKSFIRSVNFKDQKLVIDGNCTRCGLCQRICPVDNIYLVNGLPSWKHQCQQCMACIQACPKRSINIGKKTVNRKRYINPYVHVNDIINQKR</sequence>
<dbReference type="Gene3D" id="3.40.50.360">
    <property type="match status" value="1"/>
</dbReference>
<evidence type="ECO:0000259" key="4">
    <source>
        <dbReference type="PROSITE" id="PS51379"/>
    </source>
</evidence>
<keyword evidence="2" id="KW-0408">Iron</keyword>
<feature type="domain" description="4Fe-4S ferredoxin-type" evidence="4">
    <location>
        <begin position="222"/>
        <end position="243"/>
    </location>
</feature>
<evidence type="ECO:0000256" key="2">
    <source>
        <dbReference type="ARBA" id="ARBA00023004"/>
    </source>
</evidence>
<gene>
    <name evidence="5" type="ORF">HZF06_20635</name>
</gene>
<dbReference type="Proteomes" id="UP000512286">
    <property type="component" value="Chromosome"/>
</dbReference>
<dbReference type="SUPFAM" id="SSF52218">
    <property type="entry name" value="Flavoproteins"/>
    <property type="match status" value="1"/>
</dbReference>
<evidence type="ECO:0000256" key="3">
    <source>
        <dbReference type="ARBA" id="ARBA00023014"/>
    </source>
</evidence>